<dbReference type="CDD" id="cd13128">
    <property type="entry name" value="MATE_Wzx_like"/>
    <property type="match status" value="1"/>
</dbReference>
<feature type="transmembrane region" description="Helical" evidence="7">
    <location>
        <begin position="325"/>
        <end position="344"/>
    </location>
</feature>
<dbReference type="GO" id="GO:0005886">
    <property type="term" value="C:plasma membrane"/>
    <property type="evidence" value="ECO:0007669"/>
    <property type="project" value="UniProtKB-SubCell"/>
</dbReference>
<feature type="transmembrane region" description="Helical" evidence="7">
    <location>
        <begin position="365"/>
        <end position="384"/>
    </location>
</feature>
<organism evidence="9">
    <name type="scientific">Escherichia coli</name>
    <dbReference type="NCBI Taxonomy" id="562"/>
    <lineage>
        <taxon>Bacteria</taxon>
        <taxon>Pseudomonadati</taxon>
        <taxon>Pseudomonadota</taxon>
        <taxon>Gammaproteobacteria</taxon>
        <taxon>Enterobacterales</taxon>
        <taxon>Enterobacteriaceae</taxon>
        <taxon>Escherichia</taxon>
    </lineage>
</organism>
<feature type="transmembrane region" description="Helical" evidence="7">
    <location>
        <begin position="264"/>
        <end position="282"/>
    </location>
</feature>
<feature type="transmembrane region" description="Helical" evidence="7">
    <location>
        <begin position="294"/>
        <end position="313"/>
    </location>
</feature>
<sequence length="418" mass="46581">MKFINLDKRLTSNIISLCLVQGAGYIIPLLTLPYLVKTLGPVSYGVLGFSIAFTQYFLLIVDYGFNLSATKKIAGERNKIKVSEIFWNVMACKLILTIICCVILFTLLEFSSYLYSQKSVIYSSFLIVISSVVFPVWLFQGKECLTLSSLISIGIKLLAVPLIFIYVERPSDAWLAAMITSITSILGGIASLIIIWKRKWIGMIDISLKSIVFELKDAWHVFLSSAAVNLYTSSVTVILGFICGPVAVGYFVAADKLRQAVQGLIIPFSQAFYPRITSLYIKNKKNAVGLIRKLLLLQSMGTLLLSLILFIIGRQSIDYLYGEEYINSYFVLIIFSFCPFLIGVSNVLGIQTMLVMGYKREFSKILIRSGIIGLLLVFPFSFAWGEYGAALVIVISELTVTICMIKFVTKKKLLSVEG</sequence>
<dbReference type="EMBL" id="KJ778803">
    <property type="protein sequence ID" value="AIG62786.1"/>
    <property type="molecule type" value="Genomic_DNA"/>
</dbReference>
<dbReference type="PANTHER" id="PTHR30250">
    <property type="entry name" value="PST FAMILY PREDICTED COLANIC ACID TRANSPORTER"/>
    <property type="match status" value="1"/>
</dbReference>
<keyword evidence="3 7" id="KW-0812">Transmembrane</keyword>
<evidence type="ECO:0000256" key="3">
    <source>
        <dbReference type="ARBA" id="ARBA00022692"/>
    </source>
</evidence>
<dbReference type="RefSeq" id="WP_053888919.1">
    <property type="nucleotide sequence ID" value="NZ_CAJSHP010000001.1"/>
</dbReference>
<name>A0A0A8J339_ECOLX</name>
<feature type="transmembrane region" description="Helical" evidence="7">
    <location>
        <begin position="85"/>
        <end position="108"/>
    </location>
</feature>
<dbReference type="InterPro" id="IPR002797">
    <property type="entry name" value="Polysacc_synth"/>
</dbReference>
<accession>A0A0A8J339</accession>
<keyword evidence="2" id="KW-1003">Cell membrane</keyword>
<feature type="transmembrane region" description="Helical" evidence="7">
    <location>
        <begin position="173"/>
        <end position="196"/>
    </location>
</feature>
<dbReference type="PANTHER" id="PTHR30250:SF11">
    <property type="entry name" value="O-ANTIGEN TRANSPORTER-RELATED"/>
    <property type="match status" value="1"/>
</dbReference>
<evidence type="ECO:0000256" key="5">
    <source>
        <dbReference type="ARBA" id="ARBA00023136"/>
    </source>
</evidence>
<dbReference type="InterPro" id="IPR050833">
    <property type="entry name" value="Poly_Biosynth_Transport"/>
</dbReference>
<evidence type="ECO:0000256" key="2">
    <source>
        <dbReference type="ARBA" id="ARBA00022475"/>
    </source>
</evidence>
<keyword evidence="5 7" id="KW-0472">Membrane</keyword>
<feature type="transmembrane region" description="Helical" evidence="7">
    <location>
        <begin position="120"/>
        <end position="138"/>
    </location>
</feature>
<gene>
    <name evidence="9" type="primary">wzx</name>
</gene>
<feature type="transmembrane region" description="Helical" evidence="7">
    <location>
        <begin position="390"/>
        <end position="409"/>
    </location>
</feature>
<evidence type="ECO:0000256" key="1">
    <source>
        <dbReference type="ARBA" id="ARBA00004651"/>
    </source>
</evidence>
<comment type="subcellular location">
    <subcellularLocation>
        <location evidence="1">Cell membrane</location>
        <topology evidence="1">Multi-pass membrane protein</topology>
    </subcellularLocation>
</comment>
<dbReference type="EMBL" id="AB811612">
    <property type="protein sequence ID" value="BAQ00809.1"/>
    <property type="molecule type" value="Genomic_DNA"/>
</dbReference>
<reference evidence="9" key="1">
    <citation type="journal article" date="2014" name="DNA Res.">
        <title>A complete view of the genetic diversity of the Escherichia coli O-antigen biosynthesis gene cluster.</title>
        <authorList>
            <person name="Iguchi A."/>
            <person name="Iyoda S."/>
            <person name="Kikuchi T."/>
            <person name="Ogura Y."/>
            <person name="Katsura K."/>
            <person name="Ohnishi M."/>
            <person name="Hayashi T."/>
            <person name="Thomson N.R."/>
        </authorList>
    </citation>
    <scope>NUCLEOTIDE SEQUENCE</scope>
    <source>
        <strain evidence="9">H304</strain>
    </source>
</reference>
<keyword evidence="4 7" id="KW-1133">Transmembrane helix</keyword>
<reference evidence="8" key="2">
    <citation type="journal article" date="2016" name="PLoS ONE">
        <title>Comparison of O-Antigen Gene Clusters of All O-Serogroups of Escherichia coli and Proposal for Adopting a New Nomenclature for O-Typing.</title>
        <authorList>
            <person name="DebRoy C."/>
            <person name="Fratamico P.M."/>
            <person name="Yan X."/>
            <person name="Baranzoni G."/>
            <person name="Liu Y."/>
            <person name="Needleman D.S."/>
            <person name="Tebbs R."/>
            <person name="O'Connell C.D."/>
            <person name="Allred A."/>
            <person name="Swimley M."/>
            <person name="Mwangi M."/>
            <person name="Kapur V."/>
            <person name="Raygoza Garay J.A."/>
            <person name="Roberts E.L."/>
            <person name="Katani R."/>
        </authorList>
    </citation>
    <scope>NUCLEOTIDE SEQUENCE</scope>
    <source>
        <strain evidence="8">H 304</strain>
    </source>
</reference>
<evidence type="ECO:0000256" key="6">
    <source>
        <dbReference type="ARBA" id="ARBA00049738"/>
    </source>
</evidence>
<protein>
    <recommendedName>
        <fullName evidence="6">Putative O-antigen transporter</fullName>
    </recommendedName>
</protein>
<feature type="transmembrane region" description="Helical" evidence="7">
    <location>
        <begin position="42"/>
        <end position="65"/>
    </location>
</feature>
<dbReference type="AlphaFoldDB" id="A0A0A8J339"/>
<evidence type="ECO:0000256" key="7">
    <source>
        <dbReference type="SAM" id="Phobius"/>
    </source>
</evidence>
<dbReference type="Pfam" id="PF01943">
    <property type="entry name" value="Polysacc_synt"/>
    <property type="match status" value="1"/>
</dbReference>
<evidence type="ECO:0000313" key="9">
    <source>
        <dbReference type="EMBL" id="BAQ00809.1"/>
    </source>
</evidence>
<feature type="transmembrane region" description="Helical" evidence="7">
    <location>
        <begin position="145"/>
        <end position="167"/>
    </location>
</feature>
<evidence type="ECO:0000313" key="8">
    <source>
        <dbReference type="EMBL" id="AIG62786.1"/>
    </source>
</evidence>
<proteinExistence type="predicted"/>
<evidence type="ECO:0000256" key="4">
    <source>
        <dbReference type="ARBA" id="ARBA00022989"/>
    </source>
</evidence>
<feature type="transmembrane region" description="Helical" evidence="7">
    <location>
        <begin position="12"/>
        <end position="36"/>
    </location>
</feature>
<feature type="transmembrane region" description="Helical" evidence="7">
    <location>
        <begin position="230"/>
        <end position="252"/>
    </location>
</feature>